<feature type="region of interest" description="Disordered" evidence="1">
    <location>
        <begin position="188"/>
        <end position="251"/>
    </location>
</feature>
<dbReference type="AlphaFoldDB" id="A0A8H6L9P1"/>
<dbReference type="EMBL" id="JACCJC010000003">
    <property type="protein sequence ID" value="KAF6240713.1"/>
    <property type="molecule type" value="Genomic_DNA"/>
</dbReference>
<organism evidence="2 3">
    <name type="scientific">Letharia columbiana</name>
    <dbReference type="NCBI Taxonomy" id="112416"/>
    <lineage>
        <taxon>Eukaryota</taxon>
        <taxon>Fungi</taxon>
        <taxon>Dikarya</taxon>
        <taxon>Ascomycota</taxon>
        <taxon>Pezizomycotina</taxon>
        <taxon>Lecanoromycetes</taxon>
        <taxon>OSLEUM clade</taxon>
        <taxon>Lecanoromycetidae</taxon>
        <taxon>Lecanorales</taxon>
        <taxon>Lecanorineae</taxon>
        <taxon>Parmeliaceae</taxon>
        <taxon>Letharia</taxon>
    </lineage>
</organism>
<dbReference type="RefSeq" id="XP_037169972.1">
    <property type="nucleotide sequence ID" value="XM_037303325.1"/>
</dbReference>
<name>A0A8H6L9P1_9LECA</name>
<evidence type="ECO:0000313" key="2">
    <source>
        <dbReference type="EMBL" id="KAF6240713.1"/>
    </source>
</evidence>
<protein>
    <submittedName>
        <fullName evidence="2">Uncharacterized protein</fullName>
    </submittedName>
</protein>
<feature type="compositionally biased region" description="Acidic residues" evidence="1">
    <location>
        <begin position="228"/>
        <end position="241"/>
    </location>
</feature>
<dbReference type="Proteomes" id="UP000578531">
    <property type="component" value="Unassembled WGS sequence"/>
</dbReference>
<reference evidence="2 3" key="1">
    <citation type="journal article" date="2020" name="Genomics">
        <title>Complete, high-quality genomes from long-read metagenomic sequencing of two wolf lichen thalli reveals enigmatic genome architecture.</title>
        <authorList>
            <person name="McKenzie S.K."/>
            <person name="Walston R.F."/>
            <person name="Allen J.L."/>
        </authorList>
    </citation>
    <scope>NUCLEOTIDE SEQUENCE [LARGE SCALE GENOMIC DNA]</scope>
    <source>
        <strain evidence="2">WasteWater2</strain>
    </source>
</reference>
<proteinExistence type="predicted"/>
<evidence type="ECO:0000313" key="3">
    <source>
        <dbReference type="Proteomes" id="UP000578531"/>
    </source>
</evidence>
<keyword evidence="3" id="KW-1185">Reference proteome</keyword>
<accession>A0A8H6L9P1</accession>
<dbReference type="OrthoDB" id="5426186at2759"/>
<feature type="region of interest" description="Disordered" evidence="1">
    <location>
        <begin position="1"/>
        <end position="21"/>
    </location>
</feature>
<feature type="compositionally biased region" description="Basic and acidic residues" evidence="1">
    <location>
        <begin position="209"/>
        <end position="227"/>
    </location>
</feature>
<gene>
    <name evidence="2" type="ORF">HO173_001385</name>
</gene>
<dbReference type="GeneID" id="59283059"/>
<sequence length="251" mass="27195">MEGAVRGFNGGSPKIRDGSAASTSASTQYMLGVPHQFTRHFTNLTNAIPPYIAHPASPRDSEPRNGLGLREPTIMNSTQNHTISRRKQKKAARKLKRAQSSTVRANADAALRNSRAARLHHILGRPGRGGLSAKSAEQLKQFFSKKVPESEKPSLREMDASAAMIMLQMAAEDVDAGKLTHEELRQLSEESLMARGAECGEGGGDEEDGKAKEDRETEVTMEAKGDVGSEEGEELGDEDWEQGGVALANDW</sequence>
<evidence type="ECO:0000256" key="1">
    <source>
        <dbReference type="SAM" id="MobiDB-lite"/>
    </source>
</evidence>
<comment type="caution">
    <text evidence="2">The sequence shown here is derived from an EMBL/GenBank/DDBJ whole genome shotgun (WGS) entry which is preliminary data.</text>
</comment>
<feature type="region of interest" description="Disordered" evidence="1">
    <location>
        <begin position="52"/>
        <end position="88"/>
    </location>
</feature>